<comment type="caution">
    <text evidence="2">The sequence shown here is derived from an EMBL/GenBank/DDBJ whole genome shotgun (WGS) entry which is preliminary data.</text>
</comment>
<accession>A0A2S3YLL4</accession>
<name>A0A2S3YLL4_9HYPH</name>
<dbReference type="AlphaFoldDB" id="A0A2S3YLL4"/>
<reference evidence="2 3" key="1">
    <citation type="journal article" date="2014" name="Syst. Appl. Microbiol.">
        <title>Microsymbionts of Phaseolus vulgaris in acid and alkaline soils of Mexico.</title>
        <authorList>
            <person name="Verastegui-Valdes M.M."/>
            <person name="Zhang Y.J."/>
            <person name="Rivera-Orduna F.N."/>
            <person name="Cheng H.P."/>
            <person name="Sui X.H."/>
            <person name="Wang E.T."/>
        </authorList>
    </citation>
    <scope>NUCLEOTIDE SEQUENCE [LARGE SCALE GENOMIC DNA]</scope>
    <source>
        <strain evidence="2 3">FG01</strain>
    </source>
</reference>
<dbReference type="Proteomes" id="UP000237511">
    <property type="component" value="Unassembled WGS sequence"/>
</dbReference>
<feature type="signal peptide" evidence="1">
    <location>
        <begin position="1"/>
        <end position="22"/>
    </location>
</feature>
<keyword evidence="1" id="KW-0732">Signal</keyword>
<protein>
    <recommendedName>
        <fullName evidence="4">Secreted protein</fullName>
    </recommendedName>
</protein>
<evidence type="ECO:0000313" key="2">
    <source>
        <dbReference type="EMBL" id="POH29768.1"/>
    </source>
</evidence>
<organism evidence="2 3">
    <name type="scientific">Sinorhizobium americanum</name>
    <dbReference type="NCBI Taxonomy" id="194963"/>
    <lineage>
        <taxon>Bacteria</taxon>
        <taxon>Pseudomonadati</taxon>
        <taxon>Pseudomonadota</taxon>
        <taxon>Alphaproteobacteria</taxon>
        <taxon>Hyphomicrobiales</taxon>
        <taxon>Rhizobiaceae</taxon>
        <taxon>Sinorhizobium/Ensifer group</taxon>
        <taxon>Sinorhizobium</taxon>
    </lineage>
</organism>
<dbReference type="EMBL" id="LODU01000041">
    <property type="protein sequence ID" value="POH29768.1"/>
    <property type="molecule type" value="Genomic_DNA"/>
</dbReference>
<feature type="chain" id="PRO_5015473052" description="Secreted protein" evidence="1">
    <location>
        <begin position="23"/>
        <end position="62"/>
    </location>
</feature>
<evidence type="ECO:0008006" key="4">
    <source>
        <dbReference type="Google" id="ProtNLM"/>
    </source>
</evidence>
<proteinExistence type="predicted"/>
<sequence>MEMSMTTFSTLVAAATSSLAMASFAPCRASGDLRQRSEMQKLSRKYVYERISARFILARLCN</sequence>
<evidence type="ECO:0000256" key="1">
    <source>
        <dbReference type="SAM" id="SignalP"/>
    </source>
</evidence>
<gene>
    <name evidence="2" type="ORF">ATY31_17750</name>
</gene>
<evidence type="ECO:0000313" key="3">
    <source>
        <dbReference type="Proteomes" id="UP000237511"/>
    </source>
</evidence>